<evidence type="ECO:0000256" key="4">
    <source>
        <dbReference type="PROSITE-ProRule" id="PRU00354"/>
    </source>
</evidence>
<dbReference type="InterPro" id="IPR030374">
    <property type="entry name" value="PABS"/>
</dbReference>
<feature type="domain" description="PABS" evidence="5">
    <location>
        <begin position="1"/>
        <end position="211"/>
    </location>
</feature>
<comment type="similarity">
    <text evidence="1">Belongs to the spermidine/spermine synthase family.</text>
</comment>
<evidence type="ECO:0000256" key="1">
    <source>
        <dbReference type="ARBA" id="ARBA00007867"/>
    </source>
</evidence>
<dbReference type="Proteomes" id="UP000273143">
    <property type="component" value="Chromosome"/>
</dbReference>
<organism evidence="6 7">
    <name type="scientific">Entomomonas moraniae</name>
    <dbReference type="NCBI Taxonomy" id="2213226"/>
    <lineage>
        <taxon>Bacteria</taxon>
        <taxon>Pseudomonadati</taxon>
        <taxon>Pseudomonadota</taxon>
        <taxon>Gammaproteobacteria</taxon>
        <taxon>Pseudomonadales</taxon>
        <taxon>Pseudomonadaceae</taxon>
        <taxon>Entomomonas</taxon>
    </lineage>
</organism>
<evidence type="ECO:0000259" key="5">
    <source>
        <dbReference type="PROSITE" id="PS51006"/>
    </source>
</evidence>
<dbReference type="PANTHER" id="PTHR43317">
    <property type="entry name" value="THERMOSPERMINE SYNTHASE ACAULIS5"/>
    <property type="match status" value="1"/>
</dbReference>
<protein>
    <submittedName>
        <fullName evidence="6">Spermidine synthase</fullName>
    </submittedName>
</protein>
<dbReference type="GO" id="GO:0006596">
    <property type="term" value="P:polyamine biosynthetic process"/>
    <property type="evidence" value="ECO:0007669"/>
    <property type="project" value="UniProtKB-UniRule"/>
</dbReference>
<proteinExistence type="inferred from homology"/>
<evidence type="ECO:0000313" key="7">
    <source>
        <dbReference type="Proteomes" id="UP000273143"/>
    </source>
</evidence>
<sequence>MVIAEQQDKYGIVRIFEMGNYRFLEFGLQFEQSCVFMPDPSWLEYDYTRAMLMGALMHAEPKTALFLGLGAGTLTTACLKYLPLKQATAVELRAAVIELAQQYLAFPTNPKLTIIQNDALKCLEEQAPTDLIFLDLYTDDGPSAGHSEWDFLGLCQQKLTPNGWLIINQWALHDGTPKDHPTLKVRFKKHYWECLVPSGNVVLFVPQNKQQQLDLNTLGQKITSLAPQLGYSLQPLFDVIRPNQP</sequence>
<keyword evidence="7" id="KW-1185">Reference proteome</keyword>
<keyword evidence="3 4" id="KW-0620">Polyamine biosynthesis</keyword>
<dbReference type="GO" id="GO:0016740">
    <property type="term" value="F:transferase activity"/>
    <property type="evidence" value="ECO:0007669"/>
    <property type="project" value="UniProtKB-UniRule"/>
</dbReference>
<dbReference type="RefSeq" id="WP_127164849.1">
    <property type="nucleotide sequence ID" value="NZ_CP029822.1"/>
</dbReference>
<dbReference type="SUPFAM" id="SSF53335">
    <property type="entry name" value="S-adenosyl-L-methionine-dependent methyltransferases"/>
    <property type="match status" value="1"/>
</dbReference>
<name>A0A451EQS9_9GAMM</name>
<dbReference type="PROSITE" id="PS51006">
    <property type="entry name" value="PABS_2"/>
    <property type="match status" value="1"/>
</dbReference>
<evidence type="ECO:0000313" key="6">
    <source>
        <dbReference type="EMBL" id="AZS52209.1"/>
    </source>
</evidence>
<dbReference type="Gene3D" id="3.40.50.150">
    <property type="entry name" value="Vaccinia Virus protein VP39"/>
    <property type="match status" value="1"/>
</dbReference>
<dbReference type="CDD" id="cd02440">
    <property type="entry name" value="AdoMet_MTases"/>
    <property type="match status" value="1"/>
</dbReference>
<accession>A0A451EQS9</accession>
<dbReference type="AlphaFoldDB" id="A0A451EQS9"/>
<keyword evidence="2 4" id="KW-0808">Transferase</keyword>
<evidence type="ECO:0000256" key="3">
    <source>
        <dbReference type="ARBA" id="ARBA00023115"/>
    </source>
</evidence>
<dbReference type="EMBL" id="CP029822">
    <property type="protein sequence ID" value="AZS52209.1"/>
    <property type="molecule type" value="Genomic_DNA"/>
</dbReference>
<dbReference type="Pfam" id="PF01564">
    <property type="entry name" value="Spermine_synth"/>
    <property type="match status" value="1"/>
</dbReference>
<gene>
    <name evidence="6" type="ORF">DM558_08695</name>
</gene>
<dbReference type="KEGG" id="emo:DM558_08695"/>
<evidence type="ECO:0000256" key="2">
    <source>
        <dbReference type="ARBA" id="ARBA00022679"/>
    </source>
</evidence>
<dbReference type="PANTHER" id="PTHR43317:SF1">
    <property type="entry name" value="THERMOSPERMINE SYNTHASE ACAULIS5"/>
    <property type="match status" value="1"/>
</dbReference>
<feature type="active site" description="Proton acceptor" evidence="4">
    <location>
        <position position="135"/>
    </location>
</feature>
<reference evidence="7" key="1">
    <citation type="submission" date="2018-06" db="EMBL/GenBank/DDBJ databases">
        <title>Complete genome of Pseudomonas insecticola strain QZS01.</title>
        <authorList>
            <person name="Wang J."/>
            <person name="Su Q."/>
        </authorList>
    </citation>
    <scope>NUCLEOTIDE SEQUENCE [LARGE SCALE GENOMIC DNA]</scope>
    <source>
        <strain evidence="7">QZS01</strain>
    </source>
</reference>
<dbReference type="InterPro" id="IPR029063">
    <property type="entry name" value="SAM-dependent_MTases_sf"/>
</dbReference>